<feature type="domain" description="HTH tetR-type" evidence="6">
    <location>
        <begin position="9"/>
        <end position="69"/>
    </location>
</feature>
<dbReference type="OrthoDB" id="135877at2157"/>
<dbReference type="AlphaFoldDB" id="A0A6B0VNP9"/>
<keyword evidence="3 5" id="KW-0238">DNA-binding</keyword>
<dbReference type="InterPro" id="IPR001647">
    <property type="entry name" value="HTH_TetR"/>
</dbReference>
<dbReference type="RefSeq" id="WP_160064655.1">
    <property type="nucleotide sequence ID" value="NZ_WUYX01000027.1"/>
</dbReference>
<gene>
    <name evidence="7" type="ORF">GS429_08810</name>
</gene>
<dbReference type="SUPFAM" id="SSF48498">
    <property type="entry name" value="Tetracyclin repressor-like, C-terminal domain"/>
    <property type="match status" value="1"/>
</dbReference>
<evidence type="ECO:0000256" key="1">
    <source>
        <dbReference type="ARBA" id="ARBA00022491"/>
    </source>
</evidence>
<dbReference type="InterPro" id="IPR036271">
    <property type="entry name" value="Tet_transcr_reg_TetR-rel_C_sf"/>
</dbReference>
<organism evidence="7 8">
    <name type="scientific">Natronorubrum halalkaliphilum</name>
    <dbReference type="NCBI Taxonomy" id="2691917"/>
    <lineage>
        <taxon>Archaea</taxon>
        <taxon>Methanobacteriati</taxon>
        <taxon>Methanobacteriota</taxon>
        <taxon>Stenosarchaea group</taxon>
        <taxon>Halobacteria</taxon>
        <taxon>Halobacteriales</taxon>
        <taxon>Natrialbaceae</taxon>
        <taxon>Natronorubrum</taxon>
    </lineage>
</organism>
<evidence type="ECO:0000313" key="8">
    <source>
        <dbReference type="Proteomes" id="UP000434101"/>
    </source>
</evidence>
<dbReference type="PANTHER" id="PTHR30055">
    <property type="entry name" value="HTH-TYPE TRANSCRIPTIONAL REGULATOR RUTR"/>
    <property type="match status" value="1"/>
</dbReference>
<evidence type="ECO:0000256" key="3">
    <source>
        <dbReference type="ARBA" id="ARBA00023125"/>
    </source>
</evidence>
<accession>A0A6B0VNP9</accession>
<sequence length="208" mass="23475">MGANGDGPVDTEEAIMQATYRALCTHGYANLTMQAIADEFDKTKGVIHYHYDTKEALLVAFLEYLLDAFEQHIAVEGDDPVERLETLIDTLLFGPPERTTFDHWELTTAMLEIRSEAPHNAEFRRQWSRNYETVVAMVVAIVEDGIETGVFRDVDPEQVAMLLLVSINGARIYQVTLERDDVAEVTRAGLEAIIHEWLCEDEAETSAR</sequence>
<comment type="caution">
    <text evidence="7">The sequence shown here is derived from an EMBL/GenBank/DDBJ whole genome shotgun (WGS) entry which is preliminary data.</text>
</comment>
<keyword evidence="8" id="KW-1185">Reference proteome</keyword>
<dbReference type="InterPro" id="IPR009057">
    <property type="entry name" value="Homeodomain-like_sf"/>
</dbReference>
<dbReference type="PANTHER" id="PTHR30055:SF234">
    <property type="entry name" value="HTH-TYPE TRANSCRIPTIONAL REGULATOR BETI"/>
    <property type="match status" value="1"/>
</dbReference>
<proteinExistence type="predicted"/>
<dbReference type="Gene3D" id="1.10.357.10">
    <property type="entry name" value="Tetracycline Repressor, domain 2"/>
    <property type="match status" value="1"/>
</dbReference>
<keyword evidence="1" id="KW-0678">Repressor</keyword>
<dbReference type="GO" id="GO:0003700">
    <property type="term" value="F:DNA-binding transcription factor activity"/>
    <property type="evidence" value="ECO:0007669"/>
    <property type="project" value="TreeGrafter"/>
</dbReference>
<evidence type="ECO:0000256" key="4">
    <source>
        <dbReference type="ARBA" id="ARBA00023163"/>
    </source>
</evidence>
<dbReference type="Pfam" id="PF00440">
    <property type="entry name" value="TetR_N"/>
    <property type="match status" value="1"/>
</dbReference>
<evidence type="ECO:0000259" key="6">
    <source>
        <dbReference type="PROSITE" id="PS50977"/>
    </source>
</evidence>
<dbReference type="EMBL" id="WUYX01000027">
    <property type="protein sequence ID" value="MXV62159.1"/>
    <property type="molecule type" value="Genomic_DNA"/>
</dbReference>
<dbReference type="Proteomes" id="UP000434101">
    <property type="component" value="Unassembled WGS sequence"/>
</dbReference>
<dbReference type="Pfam" id="PF13977">
    <property type="entry name" value="TetR_C_6"/>
    <property type="match status" value="1"/>
</dbReference>
<name>A0A6B0VNP9_9EURY</name>
<dbReference type="InterPro" id="IPR050109">
    <property type="entry name" value="HTH-type_TetR-like_transc_reg"/>
</dbReference>
<feature type="DNA-binding region" description="H-T-H motif" evidence="5">
    <location>
        <begin position="32"/>
        <end position="51"/>
    </location>
</feature>
<reference evidence="7 8" key="1">
    <citation type="submission" date="2020-01" db="EMBL/GenBank/DDBJ databases">
        <title>Natronorubrum sp. JWXQ-INN 674 isolated from Inner Mongolia Autonomous Region of China.</title>
        <authorList>
            <person name="Xue Q."/>
        </authorList>
    </citation>
    <scope>NUCLEOTIDE SEQUENCE [LARGE SCALE GENOMIC DNA]</scope>
    <source>
        <strain evidence="7 8">JWXQ-INN-674</strain>
    </source>
</reference>
<evidence type="ECO:0000313" key="7">
    <source>
        <dbReference type="EMBL" id="MXV62159.1"/>
    </source>
</evidence>
<protein>
    <submittedName>
        <fullName evidence="7">TetR family transcriptional regulator</fullName>
    </submittedName>
</protein>
<dbReference type="InterPro" id="IPR039538">
    <property type="entry name" value="BetI_C"/>
</dbReference>
<evidence type="ECO:0000256" key="2">
    <source>
        <dbReference type="ARBA" id="ARBA00023015"/>
    </source>
</evidence>
<keyword evidence="2" id="KW-0805">Transcription regulation</keyword>
<dbReference type="PROSITE" id="PS50977">
    <property type="entry name" value="HTH_TETR_2"/>
    <property type="match status" value="1"/>
</dbReference>
<evidence type="ECO:0000256" key="5">
    <source>
        <dbReference type="PROSITE-ProRule" id="PRU00335"/>
    </source>
</evidence>
<dbReference type="GO" id="GO:0000976">
    <property type="term" value="F:transcription cis-regulatory region binding"/>
    <property type="evidence" value="ECO:0007669"/>
    <property type="project" value="TreeGrafter"/>
</dbReference>
<dbReference type="SUPFAM" id="SSF46689">
    <property type="entry name" value="Homeodomain-like"/>
    <property type="match status" value="1"/>
</dbReference>
<keyword evidence="4" id="KW-0804">Transcription</keyword>